<evidence type="ECO:0000256" key="5">
    <source>
        <dbReference type="ARBA" id="ARBA00022859"/>
    </source>
</evidence>
<proteinExistence type="inferred from homology"/>
<organism evidence="12 13">
    <name type="scientific">Mythimna separata</name>
    <name type="common">Oriental armyworm</name>
    <name type="synonym">Pseudaletia separata</name>
    <dbReference type="NCBI Taxonomy" id="271217"/>
    <lineage>
        <taxon>Eukaryota</taxon>
        <taxon>Metazoa</taxon>
        <taxon>Ecdysozoa</taxon>
        <taxon>Arthropoda</taxon>
        <taxon>Hexapoda</taxon>
        <taxon>Insecta</taxon>
        <taxon>Pterygota</taxon>
        <taxon>Neoptera</taxon>
        <taxon>Endopterygota</taxon>
        <taxon>Lepidoptera</taxon>
        <taxon>Glossata</taxon>
        <taxon>Ditrysia</taxon>
        <taxon>Noctuoidea</taxon>
        <taxon>Noctuidae</taxon>
        <taxon>Noctuinae</taxon>
        <taxon>Hadenini</taxon>
        <taxon>Mythimna</taxon>
    </lineage>
</organism>
<evidence type="ECO:0000259" key="10">
    <source>
        <dbReference type="SMART" id="SM00644"/>
    </source>
</evidence>
<keyword evidence="6" id="KW-1015">Disulfide bond</keyword>
<comment type="similarity">
    <text evidence="1 7">Belongs to the N-acetylmuramoyl-L-alanine amidase 2 family.</text>
</comment>
<name>A0AAD7YD87_MYTSE</name>
<dbReference type="SUPFAM" id="SSF55846">
    <property type="entry name" value="N-acetylmuramoyl-L-alanine amidase-like"/>
    <property type="match status" value="1"/>
</dbReference>
<reference evidence="12" key="1">
    <citation type="submission" date="2023-03" db="EMBL/GenBank/DDBJ databases">
        <title>Chromosome-level genomes of two armyworms, Mythimna separata and Mythimna loreyi, provide insights into the biosynthesis and reception of sex pheromones.</title>
        <authorList>
            <person name="Zhao H."/>
        </authorList>
    </citation>
    <scope>NUCLEOTIDE SEQUENCE</scope>
    <source>
        <strain evidence="12">BeijingLab</strain>
        <tissue evidence="12">Pupa</tissue>
    </source>
</reference>
<dbReference type="GO" id="GO:0045087">
    <property type="term" value="P:innate immune response"/>
    <property type="evidence" value="ECO:0007669"/>
    <property type="project" value="UniProtKB-KW"/>
</dbReference>
<dbReference type="SMART" id="SM00701">
    <property type="entry name" value="PGRP"/>
    <property type="match status" value="1"/>
</dbReference>
<evidence type="ECO:0000256" key="2">
    <source>
        <dbReference type="ARBA" id="ARBA00011245"/>
    </source>
</evidence>
<dbReference type="InterPro" id="IPR017331">
    <property type="entry name" value="Peptidoglycan_recognition"/>
</dbReference>
<evidence type="ECO:0000256" key="6">
    <source>
        <dbReference type="ARBA" id="ARBA00023157"/>
    </source>
</evidence>
<dbReference type="Proteomes" id="UP001231518">
    <property type="component" value="Chromosome 21"/>
</dbReference>
<dbReference type="CDD" id="cd06583">
    <property type="entry name" value="PGRP"/>
    <property type="match status" value="1"/>
</dbReference>
<dbReference type="FunFam" id="3.40.80.10:FF:000001">
    <property type="entry name" value="Peptidoglycan recognition protein 1"/>
    <property type="match status" value="1"/>
</dbReference>
<dbReference type="PANTHER" id="PTHR11022">
    <property type="entry name" value="PEPTIDOGLYCAN RECOGNITION PROTEIN"/>
    <property type="match status" value="1"/>
</dbReference>
<evidence type="ECO:0000259" key="11">
    <source>
        <dbReference type="SMART" id="SM00701"/>
    </source>
</evidence>
<gene>
    <name evidence="12" type="ORF">PYW07_008535</name>
</gene>
<keyword evidence="5 7" id="KW-0391">Immunity</keyword>
<keyword evidence="3 7" id="KW-0399">Innate immunity</keyword>
<dbReference type="Gene3D" id="3.40.80.10">
    <property type="entry name" value="Peptidoglycan recognition protein-like"/>
    <property type="match status" value="1"/>
</dbReference>
<comment type="caution">
    <text evidence="12">The sequence shown here is derived from an EMBL/GenBank/DDBJ whole genome shotgun (WGS) entry which is preliminary data.</text>
</comment>
<evidence type="ECO:0000256" key="4">
    <source>
        <dbReference type="ARBA" id="ARBA00022729"/>
    </source>
</evidence>
<accession>A0AAD7YD87</accession>
<dbReference type="GO" id="GO:0009253">
    <property type="term" value="P:peptidoglycan catabolic process"/>
    <property type="evidence" value="ECO:0007669"/>
    <property type="project" value="InterPro"/>
</dbReference>
<dbReference type="GO" id="GO:0008270">
    <property type="term" value="F:zinc ion binding"/>
    <property type="evidence" value="ECO:0007669"/>
    <property type="project" value="InterPro"/>
</dbReference>
<evidence type="ECO:0000256" key="1">
    <source>
        <dbReference type="ARBA" id="ARBA00007553"/>
    </source>
</evidence>
<evidence type="ECO:0000256" key="9">
    <source>
        <dbReference type="SAM" id="SignalP"/>
    </source>
</evidence>
<protein>
    <recommendedName>
        <fullName evidence="7">Peptidoglycan-recognition protein</fullName>
    </recommendedName>
</protein>
<dbReference type="InterPro" id="IPR006619">
    <property type="entry name" value="PGRP_domain_met/bac"/>
</dbReference>
<dbReference type="AlphaFoldDB" id="A0AAD7YD87"/>
<feature type="signal peptide" evidence="9">
    <location>
        <begin position="1"/>
        <end position="22"/>
    </location>
</feature>
<feature type="disulfide bond" evidence="8">
    <location>
        <begin position="73"/>
        <end position="79"/>
    </location>
</feature>
<dbReference type="GO" id="GO:0008745">
    <property type="term" value="F:N-acetylmuramoyl-L-alanine amidase activity"/>
    <property type="evidence" value="ECO:0007669"/>
    <property type="project" value="InterPro"/>
</dbReference>
<dbReference type="Pfam" id="PF01510">
    <property type="entry name" value="Amidase_2"/>
    <property type="match status" value="1"/>
</dbReference>
<dbReference type="GO" id="GO:0042834">
    <property type="term" value="F:peptidoglycan binding"/>
    <property type="evidence" value="ECO:0007669"/>
    <property type="project" value="InterPro"/>
</dbReference>
<feature type="domain" description="N-acetylmuramoyl-L-alanine amidase" evidence="10">
    <location>
        <begin position="47"/>
        <end position="185"/>
    </location>
</feature>
<evidence type="ECO:0000256" key="3">
    <source>
        <dbReference type="ARBA" id="ARBA00022588"/>
    </source>
</evidence>
<dbReference type="InterPro" id="IPR036505">
    <property type="entry name" value="Amidase/PGRP_sf"/>
</dbReference>
<feature type="chain" id="PRO_5042005065" description="Peptidoglycan-recognition protein" evidence="9">
    <location>
        <begin position="23"/>
        <end position="201"/>
    </location>
</feature>
<sequence length="201" mass="22030">MRDTMASLLQIVFVCVLASVAALPSPPKSSFYDYPFNFVDRDNWGARPPNGFTRLTLPVPYVVVHHSYIPPDCETTAACERSMRLMQDMHQLTNGWQDIGYNFAVGGEGSVFEGRGWEAVGAHAVSFNVKSIGICMIGDFVSKLPPATQIQSLKALIAAGVEQGYISPDYKLIGHRQVSATECPGQALFDEISTWDHFAPS</sequence>
<feature type="domain" description="Peptidoglycan recognition protein family" evidence="11">
    <location>
        <begin position="36"/>
        <end position="179"/>
    </location>
</feature>
<evidence type="ECO:0000256" key="7">
    <source>
        <dbReference type="PIRNR" id="PIRNR037945"/>
    </source>
</evidence>
<dbReference type="PANTHER" id="PTHR11022:SF77">
    <property type="entry name" value="PEPTIDOGLYCAN-RECOGNITION PROTEIN LB"/>
    <property type="match status" value="1"/>
</dbReference>
<dbReference type="InterPro" id="IPR015510">
    <property type="entry name" value="PGRP"/>
</dbReference>
<dbReference type="EMBL" id="JARGEI010000022">
    <property type="protein sequence ID" value="KAJ8711293.1"/>
    <property type="molecule type" value="Genomic_DNA"/>
</dbReference>
<evidence type="ECO:0000313" key="13">
    <source>
        <dbReference type="Proteomes" id="UP001231518"/>
    </source>
</evidence>
<keyword evidence="4 9" id="KW-0732">Signal</keyword>
<dbReference type="InterPro" id="IPR002502">
    <property type="entry name" value="Amidase_domain"/>
</dbReference>
<evidence type="ECO:0000256" key="8">
    <source>
        <dbReference type="PIRSR" id="PIRSR037945-1"/>
    </source>
</evidence>
<keyword evidence="13" id="KW-1185">Reference proteome</keyword>
<comment type="subunit">
    <text evidence="2">Monomer.</text>
</comment>
<dbReference type="SMART" id="SM00644">
    <property type="entry name" value="Ami_2"/>
    <property type="match status" value="1"/>
</dbReference>
<dbReference type="PIRSF" id="PIRSF037945">
    <property type="entry name" value="PGRPs"/>
    <property type="match status" value="1"/>
</dbReference>
<evidence type="ECO:0000313" key="12">
    <source>
        <dbReference type="EMBL" id="KAJ8711293.1"/>
    </source>
</evidence>